<evidence type="ECO:0000259" key="5">
    <source>
        <dbReference type="Pfam" id="PF14833"/>
    </source>
</evidence>
<dbReference type="GO" id="GO:0051287">
    <property type="term" value="F:NAD binding"/>
    <property type="evidence" value="ECO:0007669"/>
    <property type="project" value="InterPro"/>
</dbReference>
<proteinExistence type="predicted"/>
<evidence type="ECO:0000256" key="2">
    <source>
        <dbReference type="ARBA" id="ARBA00023027"/>
    </source>
</evidence>
<dbReference type="PROSITE" id="PS00895">
    <property type="entry name" value="3_HYDROXYISOBUT_DH"/>
    <property type="match status" value="1"/>
</dbReference>
<dbReference type="PANTHER" id="PTHR22981">
    <property type="entry name" value="3-HYDROXYISOBUTYRATE DEHYDROGENASE-RELATED"/>
    <property type="match status" value="1"/>
</dbReference>
<dbReference type="InterPro" id="IPR008927">
    <property type="entry name" value="6-PGluconate_DH-like_C_sf"/>
</dbReference>
<dbReference type="PANTHER" id="PTHR22981:SF7">
    <property type="entry name" value="3-HYDROXYISOBUTYRATE DEHYDROGENASE, MITOCHONDRIAL"/>
    <property type="match status" value="1"/>
</dbReference>
<dbReference type="InterPro" id="IPR029154">
    <property type="entry name" value="HIBADH-like_NADP-bd"/>
</dbReference>
<dbReference type="Gene3D" id="1.10.1040.10">
    <property type="entry name" value="N-(1-d-carboxylethyl)-l-norvaline Dehydrogenase, domain 2"/>
    <property type="match status" value="1"/>
</dbReference>
<gene>
    <name evidence="6" type="ORF">N5D93_14350</name>
</gene>
<organism evidence="6 7">
    <name type="scientific">Achromobacter spanius</name>
    <dbReference type="NCBI Taxonomy" id="217203"/>
    <lineage>
        <taxon>Bacteria</taxon>
        <taxon>Pseudomonadati</taxon>
        <taxon>Pseudomonadota</taxon>
        <taxon>Betaproteobacteria</taxon>
        <taxon>Burkholderiales</taxon>
        <taxon>Alcaligenaceae</taxon>
        <taxon>Achromobacter</taxon>
    </lineage>
</organism>
<dbReference type="EMBL" id="JAOCDZ010000009">
    <property type="protein sequence ID" value="MDH0736992.1"/>
    <property type="molecule type" value="Genomic_DNA"/>
</dbReference>
<dbReference type="GO" id="GO:0016616">
    <property type="term" value="F:oxidoreductase activity, acting on the CH-OH group of donors, NAD or NADP as acceptor"/>
    <property type="evidence" value="ECO:0007669"/>
    <property type="project" value="TreeGrafter"/>
</dbReference>
<dbReference type="InterPro" id="IPR013328">
    <property type="entry name" value="6PGD_dom2"/>
</dbReference>
<comment type="caution">
    <text evidence="6">The sequence shown here is derived from an EMBL/GenBank/DDBJ whole genome shotgun (WGS) entry which is preliminary data.</text>
</comment>
<dbReference type="GO" id="GO:0016054">
    <property type="term" value="P:organic acid catabolic process"/>
    <property type="evidence" value="ECO:0007669"/>
    <property type="project" value="UniProtKB-ARBA"/>
</dbReference>
<protein>
    <submittedName>
        <fullName evidence="6">NAD(P)-dependent oxidoreductase</fullName>
    </submittedName>
</protein>
<dbReference type="Proteomes" id="UP001161094">
    <property type="component" value="Unassembled WGS sequence"/>
</dbReference>
<dbReference type="InterPro" id="IPR002204">
    <property type="entry name" value="3-OH-isobutyrate_DH-rel_CS"/>
</dbReference>
<evidence type="ECO:0000256" key="3">
    <source>
        <dbReference type="PIRSR" id="PIRSR000103-1"/>
    </source>
</evidence>
<feature type="domain" description="3-hydroxyisobutyrate dehydrogenase-like NAD-binding" evidence="5">
    <location>
        <begin position="166"/>
        <end position="285"/>
    </location>
</feature>
<dbReference type="SUPFAM" id="SSF48179">
    <property type="entry name" value="6-phosphogluconate dehydrogenase C-terminal domain-like"/>
    <property type="match status" value="1"/>
</dbReference>
<feature type="domain" description="6-phosphogluconate dehydrogenase NADP-binding" evidence="4">
    <location>
        <begin position="4"/>
        <end position="163"/>
    </location>
</feature>
<evidence type="ECO:0000259" key="4">
    <source>
        <dbReference type="Pfam" id="PF03446"/>
    </source>
</evidence>
<keyword evidence="1" id="KW-0560">Oxidoreductase</keyword>
<dbReference type="InterPro" id="IPR015815">
    <property type="entry name" value="HIBADH-related"/>
</dbReference>
<dbReference type="AlphaFoldDB" id="A0AA42LP80"/>
<sequence length="300" mass="30736">MKAIGVIGLGKMGRGMAASLKRAGFQVTGLDANAEQAARVAREEGINAAGTLAQLLADVQAVVLSLPNSAIVRKLVEGEDGIAALAPAGLLLIDTTTADPTVTQALAVALQARGVRFVDAPVSGGPRGAQSGELTMFIGGAPADISAAEPVLSALGTKRYVIGQVGAGHIAKLINNLLVASHLLTASEAFKIAEAAGVNTTQLIEAVNAGSGRSGVTLYNYPSRILNKGFDSGFTMQLMRKDVRLAIDMMAQAGLTLPISSEVGAVWAASAASIDDAEDFNRIVELDTNNVDTRNAIAYG</sequence>
<evidence type="ECO:0000256" key="1">
    <source>
        <dbReference type="ARBA" id="ARBA00023002"/>
    </source>
</evidence>
<evidence type="ECO:0000313" key="7">
    <source>
        <dbReference type="Proteomes" id="UP001161094"/>
    </source>
</evidence>
<name>A0AA42LP80_9BURK</name>
<dbReference type="GO" id="GO:0050661">
    <property type="term" value="F:NADP binding"/>
    <property type="evidence" value="ECO:0007669"/>
    <property type="project" value="InterPro"/>
</dbReference>
<dbReference type="RefSeq" id="WP_279995711.1">
    <property type="nucleotide sequence ID" value="NZ_JAOCDZ010000009.1"/>
</dbReference>
<dbReference type="InterPro" id="IPR006115">
    <property type="entry name" value="6PGDH_NADP-bd"/>
</dbReference>
<dbReference type="PIRSF" id="PIRSF000103">
    <property type="entry name" value="HIBADH"/>
    <property type="match status" value="1"/>
</dbReference>
<accession>A0AA42LP80</accession>
<dbReference type="InterPro" id="IPR036291">
    <property type="entry name" value="NAD(P)-bd_dom_sf"/>
</dbReference>
<dbReference type="Gene3D" id="3.40.50.720">
    <property type="entry name" value="NAD(P)-binding Rossmann-like Domain"/>
    <property type="match status" value="1"/>
</dbReference>
<keyword evidence="2" id="KW-0520">NAD</keyword>
<dbReference type="Pfam" id="PF03446">
    <property type="entry name" value="NAD_binding_2"/>
    <property type="match status" value="1"/>
</dbReference>
<evidence type="ECO:0000313" key="6">
    <source>
        <dbReference type="EMBL" id="MDH0736992.1"/>
    </source>
</evidence>
<feature type="active site" evidence="3">
    <location>
        <position position="172"/>
    </location>
</feature>
<dbReference type="SUPFAM" id="SSF51735">
    <property type="entry name" value="NAD(P)-binding Rossmann-fold domains"/>
    <property type="match status" value="1"/>
</dbReference>
<dbReference type="Pfam" id="PF14833">
    <property type="entry name" value="NAD_binding_11"/>
    <property type="match status" value="1"/>
</dbReference>
<reference evidence="6" key="1">
    <citation type="submission" date="2022-09" db="EMBL/GenBank/DDBJ databases">
        <title>Intensive care unit water sources are persistently colonized with multi-drug resistant bacteria and are the site of extensive horizontal gene transfer of antibiotic resistance genes.</title>
        <authorList>
            <person name="Diorio-Toth L."/>
        </authorList>
    </citation>
    <scope>NUCLEOTIDE SEQUENCE</scope>
    <source>
        <strain evidence="6">GD03843</strain>
    </source>
</reference>